<gene>
    <name evidence="2" type="ORF">OCGS_0204</name>
</gene>
<name>K2HGM4_9RHOB</name>
<evidence type="ECO:0000313" key="3">
    <source>
        <dbReference type="Proteomes" id="UP000006765"/>
    </source>
</evidence>
<evidence type="ECO:0000256" key="1">
    <source>
        <dbReference type="SAM" id="MobiDB-lite"/>
    </source>
</evidence>
<accession>K2HGM4</accession>
<dbReference type="Proteomes" id="UP000006765">
    <property type="component" value="Unassembled WGS sequence"/>
</dbReference>
<protein>
    <submittedName>
        <fullName evidence="2">Uncharacterized protein</fullName>
    </submittedName>
</protein>
<dbReference type="STRING" id="1231392.OCGS_0204"/>
<evidence type="ECO:0000313" key="2">
    <source>
        <dbReference type="EMBL" id="EKE45587.1"/>
    </source>
</evidence>
<proteinExistence type="predicted"/>
<sequence>MITKSGKSAAAEAAATGCEGTHDPNDPSMTGEIPPIKSEYAFRAAFFST</sequence>
<comment type="caution">
    <text evidence="2">The sequence shown here is derived from an EMBL/GenBank/DDBJ whole genome shotgun (WGS) entry which is preliminary data.</text>
</comment>
<dbReference type="EMBL" id="AMGO01000006">
    <property type="protein sequence ID" value="EKE45587.1"/>
    <property type="molecule type" value="Genomic_DNA"/>
</dbReference>
<keyword evidence="3" id="KW-1185">Reference proteome</keyword>
<reference evidence="2 3" key="1">
    <citation type="journal article" date="2012" name="J. Bacteriol.">
        <title>Draft Genome Sequence of Oceaniovalibus guishaninsula JLT2003T.</title>
        <authorList>
            <person name="Tang K."/>
            <person name="Liu K."/>
            <person name="Jiao N."/>
        </authorList>
    </citation>
    <scope>NUCLEOTIDE SEQUENCE [LARGE SCALE GENOMIC DNA]</scope>
    <source>
        <strain evidence="2 3">JLT2003</strain>
    </source>
</reference>
<dbReference type="AlphaFoldDB" id="K2HGM4"/>
<organism evidence="2 3">
    <name type="scientific">Oceaniovalibus guishaninsula JLT2003</name>
    <dbReference type="NCBI Taxonomy" id="1231392"/>
    <lineage>
        <taxon>Bacteria</taxon>
        <taxon>Pseudomonadati</taxon>
        <taxon>Pseudomonadota</taxon>
        <taxon>Alphaproteobacteria</taxon>
        <taxon>Rhodobacterales</taxon>
        <taxon>Roseobacteraceae</taxon>
        <taxon>Oceaniovalibus</taxon>
    </lineage>
</organism>
<feature type="region of interest" description="Disordered" evidence="1">
    <location>
        <begin position="1"/>
        <end position="35"/>
    </location>
</feature>